<dbReference type="PANTHER" id="PTHR46844:SF1">
    <property type="entry name" value="SLR5058 PROTEIN"/>
    <property type="match status" value="1"/>
</dbReference>
<reference evidence="2 3" key="1">
    <citation type="submission" date="2009-02" db="EMBL/GenBank/DDBJ databases">
        <title>Vibrio splendidus str. LGP32 complete genome.</title>
        <authorList>
            <person name="Mazel D."/>
            <person name="Le Roux F."/>
        </authorList>
    </citation>
    <scope>NUCLEOTIDE SEQUENCE [LARGE SCALE GENOMIC DNA]</scope>
    <source>
        <strain evidence="2 3">LGP32</strain>
    </source>
</reference>
<evidence type="ECO:0000259" key="1">
    <source>
        <dbReference type="Pfam" id="PF05729"/>
    </source>
</evidence>
<organism evidence="2 3">
    <name type="scientific">Vibrio atlanticus (strain LGP32)</name>
    <name type="common">Vibrio splendidus (strain Mel32)</name>
    <dbReference type="NCBI Taxonomy" id="575788"/>
    <lineage>
        <taxon>Bacteria</taxon>
        <taxon>Pseudomonadati</taxon>
        <taxon>Pseudomonadota</taxon>
        <taxon>Gammaproteobacteria</taxon>
        <taxon>Vibrionales</taxon>
        <taxon>Vibrionaceae</taxon>
        <taxon>Vibrio</taxon>
    </lineage>
</organism>
<dbReference type="KEGG" id="vsp:VS_II0166"/>
<dbReference type="PANTHER" id="PTHR46844">
    <property type="entry name" value="SLR5058 PROTEIN"/>
    <property type="match status" value="1"/>
</dbReference>
<feature type="domain" description="NACHT" evidence="1">
    <location>
        <begin position="334"/>
        <end position="494"/>
    </location>
</feature>
<dbReference type="Proteomes" id="UP000009100">
    <property type="component" value="Chromosome 2"/>
</dbReference>
<dbReference type="InterPro" id="IPR007111">
    <property type="entry name" value="NACHT_NTPase"/>
</dbReference>
<dbReference type="eggNOG" id="COG5635">
    <property type="taxonomic scope" value="Bacteria"/>
</dbReference>
<proteinExistence type="predicted"/>
<dbReference type="Gene3D" id="3.40.50.300">
    <property type="entry name" value="P-loop containing nucleotide triphosphate hydrolases"/>
    <property type="match status" value="1"/>
</dbReference>
<protein>
    <recommendedName>
        <fullName evidence="1">NACHT domain-containing protein</fullName>
    </recommendedName>
</protein>
<evidence type="ECO:0000313" key="3">
    <source>
        <dbReference type="Proteomes" id="UP000009100"/>
    </source>
</evidence>
<dbReference type="Pfam" id="PF05729">
    <property type="entry name" value="NACHT"/>
    <property type="match status" value="1"/>
</dbReference>
<dbReference type="HOGENOM" id="CLU_242390_0_0_6"/>
<accession>B7VQD6</accession>
<gene>
    <name evidence="2" type="ordered locus">VS_II0166</name>
</gene>
<dbReference type="InterPro" id="IPR027417">
    <property type="entry name" value="P-loop_NTPase"/>
</dbReference>
<evidence type="ECO:0000313" key="2">
    <source>
        <dbReference type="EMBL" id="CAV25473.1"/>
    </source>
</evidence>
<dbReference type="EMBL" id="FM954973">
    <property type="protein sequence ID" value="CAV25473.1"/>
    <property type="molecule type" value="Genomic_DNA"/>
</dbReference>
<dbReference type="PATRIC" id="fig|575788.5.peg.163"/>
<sequence length="1662" mass="192073">MVILNQKKQLHQWYNRENNRLSKWTMSMKNVPDYLYSLPTEIEPPIQSKVQDLPFDQLTWDNFERLTLRFIESYGKLEHCHMYGNRGQAQEGIDLFARHGTDELYTVYQCKRYKEYSVTNLKDAVATFLKGSWVDKTRTFYICISCEAVERKLSNEIETQAKILKNKGIDLFVLDKIKFSNELKLKPNIVHDFFGKEWVRLFCGEEYLVNYKNRLSANVFSEYKQKLGKFYRTLFDNHEGSISNLSGQNTTPNFEDRYIVPDVINSIYLDSHDEGFSQSDQSKDVIDNMSIDLIDEIDTDCGAMGHIQSSTYQDNQDIENRLSSLDWIATEKNTVVIGGAGSGKSALLKYIVLGLLDQIALKNRNLQENRSKLIPVWLPFGFWTNYMESQPNTSLVDCMHAWFSGMNHQDLWPLIESAMEDDRLLLVVDGLDEWSSRQTALICLQKLTVFVKEKEVSSILSSRPSGIERLNMNTNNWSIGYLTGLSKEQQKKLIEICIGYRLKNQNNIDSKLYELETRKISHELVSEISRSKDLLDLASIPLLIYMLIHLKTKNISLPHSRFSVYKELILDLVKVQPQRRRTAAQVTTHSSSFSEGELISILSKLAYEMQVNYPHGNVPIDNAKIFIKEYLSDESKEFGLIKREATRQTDEFVDIGESEIGILVKKSTDEIGFFHRSLQEFLTALYASTETSANQKSLINKYIFNEQWMDVFLGLFSLLQRTSDVEDLVEYIANLKCEEHEEMSKELLLAKVAFGDNKCSALTAKNISKKTFKSIEMGEYLPHRRELIKIVVNGYNSNKLHHEIVDMLGYWTPKREHYSSGLFEQVERHWPVDDITRNMLLIGLSSEDIYTKKTASNVIARKLSSDKEMLRLLMKLIKETMNYETRMVATSTVISGWINSREAKTLYNNLELSSSKLAILLRVLYESKKGIFNENNREFLIACSEFHRDLSNVWNSIILECLNMGYIDNSLRNICMERVFSYGRGSSNFDYDMARKILCVNYYDNAEFLSVFIEDLKNEHSHLLALHDIDIEFIEKVVKKSEVFHNVIEEWAIKNKFSSYSMYHLFKTKKMKKHLLEEIVSDSSFIHWPVDALLYNWGMKDVDVKAAILKIVNESDRESSVIAHLYPIIFENKNECYCRLLILLKSKNINHMHYKRIIDAILSISSDAQRKEVFGLVCTIVSAPGFRSSEKYLPLLWGMKELTPEIEKLAFDSLNGKDRNINIVAAIVHDRDDLRKRLIDDIKVLDTPLRATISTLLSEINTDDSAYDLLNNYYLEVDASIKIQSAIGVYTSPLSVSSDDVVSRNYERLESEVYAVGMDHHEVREAAICGLIATKQLHLAKGLKNPYGKDQFTIPIERHGLNTSEVYYSYLAKEWDYIESVFPNFINNLEGKELVSFFTYLSPYIDSNESLKEKFRDYLYSSKLIVNDRILISSSKLITGESALLRMCFESLGLLAKGVDEKSIVYRGDSVLALHILRKQFYGDTQVNELLEKFYNDREVNLDVVLVVSILTGFENKPYVKEIKKKLKGEKIWLPTHFYTLSSKPTNQIVAEIISTMKYLQVAPRQYSKYFCSVMSELINGKATFDRELVKCIRNEKSIQIKLPLLVLYFQFKGLNGSTREIAIEMYNKQRRKVVPDIVFDISEGRYSVSTLILTNMLYNKA</sequence>
<name>B7VQD6_VIBA3</name>